<dbReference type="PANTHER" id="PTHR47197:SF3">
    <property type="entry name" value="DIHYDRO-HEME D1 DEHYDROGENASE"/>
    <property type="match status" value="1"/>
</dbReference>
<dbReference type="InterPro" id="IPR015943">
    <property type="entry name" value="WD40/YVTN_repeat-like_dom_sf"/>
</dbReference>
<evidence type="ECO:0000313" key="13">
    <source>
        <dbReference type="Proteomes" id="UP000562982"/>
    </source>
</evidence>
<evidence type="ECO:0000256" key="8">
    <source>
        <dbReference type="PIRSR" id="PIRSR609451-50"/>
    </source>
</evidence>
<proteinExistence type="inferred from homology"/>
<dbReference type="Gene3D" id="2.130.10.10">
    <property type="entry name" value="YVTN repeat-like/Quinoprotein amine dehydrogenase"/>
    <property type="match status" value="1"/>
</dbReference>
<evidence type="ECO:0000256" key="2">
    <source>
        <dbReference type="ARBA" id="ARBA00010548"/>
    </source>
</evidence>
<evidence type="ECO:0000256" key="7">
    <source>
        <dbReference type="ARBA" id="ARBA00023002"/>
    </source>
</evidence>
<dbReference type="InterPro" id="IPR011044">
    <property type="entry name" value="Quino_amine_DH_bsu"/>
</dbReference>
<dbReference type="EMBL" id="QQAW01000015">
    <property type="protein sequence ID" value="RDI34221.1"/>
    <property type="molecule type" value="Genomic_DNA"/>
</dbReference>
<comment type="similarity">
    <text evidence="2">Belongs to the aromatic amine dehydrogenase heavy chain family.</text>
</comment>
<accession>A0A370G058</accession>
<dbReference type="Proteomes" id="UP000254958">
    <property type="component" value="Unassembled WGS sequence"/>
</dbReference>
<evidence type="ECO:0000256" key="4">
    <source>
        <dbReference type="ARBA" id="ARBA00022729"/>
    </source>
</evidence>
<organism evidence="11 12">
    <name type="scientific">Gluconacetobacter liquefaciens</name>
    <name type="common">Acetobacter liquefaciens</name>
    <dbReference type="NCBI Taxonomy" id="89584"/>
    <lineage>
        <taxon>Bacteria</taxon>
        <taxon>Pseudomonadati</taxon>
        <taxon>Pseudomonadota</taxon>
        <taxon>Alphaproteobacteria</taxon>
        <taxon>Acetobacterales</taxon>
        <taxon>Acetobacteraceae</taxon>
        <taxon>Gluconacetobacter</taxon>
    </lineage>
</organism>
<dbReference type="InterPro" id="IPR009451">
    <property type="entry name" value="Metamine_DH_Hvc"/>
</dbReference>
<keyword evidence="7" id="KW-0560">Oxidoreductase</keyword>
<evidence type="ECO:0000256" key="6">
    <source>
        <dbReference type="ARBA" id="ARBA00022982"/>
    </source>
</evidence>
<keyword evidence="6" id="KW-0249">Electron transport</keyword>
<feature type="disulfide bond" evidence="8">
    <location>
        <begin position="177"/>
        <end position="192"/>
    </location>
</feature>
<dbReference type="InterPro" id="IPR051200">
    <property type="entry name" value="Host-pathogen_enzymatic-act"/>
</dbReference>
<evidence type="ECO:0000313" key="12">
    <source>
        <dbReference type="Proteomes" id="UP000254958"/>
    </source>
</evidence>
<sequence length="391" mass="41764">MVGWNMKTAYRAALAALLAAPAGAALAASPVLQAEQSDVATLPPVGAHWVLPATDRDSYTIYDADAGKILGTVPASILGNIALSPDRRTFYVADTIWSRVDHGTRQDLIQEYDAHTLALRREITLPPRALAVYKGQDFDVSPDGRWGYVFDMSPATSVTIVDLAKGAVARTVDIPGCALVFPWKQDGFSSLCGDGSLTNVGYAGDKPTVTHTAPFFDANNDPIFEQGLVDRATGHALFVSYTGKVYDVMLGAKPQIAAPWSIQVAAGQPVAGTGVQEQAWRPGGKQPFAWNRASGHLFVLMHVGPHWTHKTDGTEVWEFDPAHHTLVRRIDLPQPARGIAVSGDAAPLLYATSADGNMAVIDARTGTVRRTVDAHSEAMIMAPDLLPGHNG</sequence>
<dbReference type="RefSeq" id="WP_114729290.1">
    <property type="nucleotide sequence ID" value="NZ_QQAW01000015.1"/>
</dbReference>
<evidence type="ECO:0000313" key="10">
    <source>
        <dbReference type="EMBL" id="MBB2187895.1"/>
    </source>
</evidence>
<evidence type="ECO:0000256" key="1">
    <source>
        <dbReference type="ARBA" id="ARBA00004418"/>
    </source>
</evidence>
<evidence type="ECO:0000256" key="3">
    <source>
        <dbReference type="ARBA" id="ARBA00022448"/>
    </source>
</evidence>
<comment type="subcellular location">
    <subcellularLocation>
        <location evidence="1">Periplasm</location>
    </subcellularLocation>
</comment>
<keyword evidence="12" id="KW-1185">Reference proteome</keyword>
<dbReference type="GO" id="GO:0030058">
    <property type="term" value="F:aliphatic amine dehydrogenase activity"/>
    <property type="evidence" value="ECO:0007669"/>
    <property type="project" value="InterPro"/>
</dbReference>
<dbReference type="GO" id="GO:0042597">
    <property type="term" value="C:periplasmic space"/>
    <property type="evidence" value="ECO:0007669"/>
    <property type="project" value="UniProtKB-SubCell"/>
</dbReference>
<feature type="chain" id="PRO_5044585211" evidence="9">
    <location>
        <begin position="28"/>
        <end position="391"/>
    </location>
</feature>
<dbReference type="SUPFAM" id="SSF50969">
    <property type="entry name" value="YVTN repeat-like/Quinoprotein amine dehydrogenase"/>
    <property type="match status" value="1"/>
</dbReference>
<reference evidence="10 13" key="2">
    <citation type="submission" date="2020-04" db="EMBL/GenBank/DDBJ databases">
        <title>Description of novel Gluconacetobacter.</title>
        <authorList>
            <person name="Sombolestani A."/>
        </authorList>
    </citation>
    <scope>NUCLEOTIDE SEQUENCE [LARGE SCALE GENOMIC DNA]</scope>
    <source>
        <strain evidence="10 13">LMG 1382</strain>
    </source>
</reference>
<keyword evidence="8" id="KW-1015">Disulfide bond</keyword>
<name>A0A370G058_GLULI</name>
<keyword evidence="5" id="KW-0574">Periplasm</keyword>
<comment type="caution">
    <text evidence="11">The sequence shown here is derived from an EMBL/GenBank/DDBJ whole genome shotgun (WGS) entry which is preliminary data.</text>
</comment>
<dbReference type="AlphaFoldDB" id="A0A370G058"/>
<evidence type="ECO:0000256" key="5">
    <source>
        <dbReference type="ARBA" id="ARBA00022764"/>
    </source>
</evidence>
<feature type="signal peptide" evidence="9">
    <location>
        <begin position="1"/>
        <end position="27"/>
    </location>
</feature>
<gene>
    <name evidence="11" type="ORF">C7453_11530</name>
    <name evidence="10" type="ORF">HLH32_16220</name>
</gene>
<dbReference type="Proteomes" id="UP000562982">
    <property type="component" value="Unassembled WGS sequence"/>
</dbReference>
<reference evidence="11 12" key="1">
    <citation type="submission" date="2018-07" db="EMBL/GenBank/DDBJ databases">
        <title>Genomic Encyclopedia of Type Strains, Phase IV (KMG-IV): sequencing the most valuable type-strain genomes for metagenomic binning, comparative biology and taxonomic classification.</title>
        <authorList>
            <person name="Goeker M."/>
        </authorList>
    </citation>
    <scope>NUCLEOTIDE SEQUENCE [LARGE SCALE GENOMIC DNA]</scope>
    <source>
        <strain evidence="11 12">DSM 5603</strain>
    </source>
</reference>
<dbReference type="Pfam" id="PF06433">
    <property type="entry name" value="Me-amine-dh_H"/>
    <property type="match status" value="1"/>
</dbReference>
<dbReference type="PANTHER" id="PTHR47197">
    <property type="entry name" value="PROTEIN NIRF"/>
    <property type="match status" value="1"/>
</dbReference>
<keyword evidence="3" id="KW-0813">Transport</keyword>
<protein>
    <submittedName>
        <fullName evidence="11">Methylamine dehydrogenase heavy chain</fullName>
    </submittedName>
    <submittedName>
        <fullName evidence="10">PQQ-binding-like beta-propeller repeat protein</fullName>
    </submittedName>
</protein>
<dbReference type="EMBL" id="JABEQI010000012">
    <property type="protein sequence ID" value="MBB2187895.1"/>
    <property type="molecule type" value="Genomic_DNA"/>
</dbReference>
<evidence type="ECO:0000256" key="9">
    <source>
        <dbReference type="SAM" id="SignalP"/>
    </source>
</evidence>
<keyword evidence="4 9" id="KW-0732">Signal</keyword>
<dbReference type="OrthoDB" id="7209000at2"/>
<evidence type="ECO:0000313" key="11">
    <source>
        <dbReference type="EMBL" id="RDI34221.1"/>
    </source>
</evidence>